<keyword evidence="3" id="KW-0597">Phosphoprotein</keyword>
<keyword evidence="9" id="KW-1185">Reference proteome</keyword>
<evidence type="ECO:0000256" key="7">
    <source>
        <dbReference type="ARBA" id="ARBA00032100"/>
    </source>
</evidence>
<dbReference type="WBParaSite" id="MBELARI_LOCUS4027">
    <property type="protein sequence ID" value="MBELARI_LOCUS4027"/>
    <property type="gene ID" value="MBELARI_LOCUS4027"/>
</dbReference>
<organism evidence="9 10">
    <name type="scientific">Mesorhabditis belari</name>
    <dbReference type="NCBI Taxonomy" id="2138241"/>
    <lineage>
        <taxon>Eukaryota</taxon>
        <taxon>Metazoa</taxon>
        <taxon>Ecdysozoa</taxon>
        <taxon>Nematoda</taxon>
        <taxon>Chromadorea</taxon>
        <taxon>Rhabditida</taxon>
        <taxon>Rhabditina</taxon>
        <taxon>Rhabditomorpha</taxon>
        <taxon>Rhabditoidea</taxon>
        <taxon>Rhabditidae</taxon>
        <taxon>Mesorhabditinae</taxon>
        <taxon>Mesorhabditis</taxon>
    </lineage>
</organism>
<evidence type="ECO:0000256" key="2">
    <source>
        <dbReference type="ARBA" id="ARBA00019449"/>
    </source>
</evidence>
<sequence>MLEESCVVSRKQSASDLQSRLKTRKLLGVGELAKDNGEIYRSKISQLLGINESLYVRFPKGLLVWNSAISLYFYIIGFLCLIVPSIGFKLDYGVTFSTTECNFCIRLYGAALLSFGLLFRSILLQRENRSEIATLLLAVGLLNFLQLLVSSISGSSSFHTSIRTVAVVGNFSYHYFLDGQGGIFRKILRYCEEYSILSTSPTTREPPDEGKDKNA</sequence>
<feature type="transmembrane region" description="Helical" evidence="8">
    <location>
        <begin position="62"/>
        <end position="85"/>
    </location>
</feature>
<dbReference type="InterPro" id="IPR028266">
    <property type="entry name" value="TP53I11"/>
</dbReference>
<evidence type="ECO:0000313" key="10">
    <source>
        <dbReference type="WBParaSite" id="MBELARI_LOCUS4027"/>
    </source>
</evidence>
<feature type="transmembrane region" description="Helical" evidence="8">
    <location>
        <begin position="105"/>
        <end position="123"/>
    </location>
</feature>
<dbReference type="Proteomes" id="UP000887575">
    <property type="component" value="Unassembled WGS sequence"/>
</dbReference>
<proteinExistence type="predicted"/>
<dbReference type="AlphaFoldDB" id="A0AAF3FAX3"/>
<evidence type="ECO:0000256" key="1">
    <source>
        <dbReference type="ARBA" id="ARBA00004141"/>
    </source>
</evidence>
<keyword evidence="5 8" id="KW-1133">Transmembrane helix</keyword>
<name>A0AAF3FAX3_9BILA</name>
<evidence type="ECO:0000256" key="6">
    <source>
        <dbReference type="ARBA" id="ARBA00023136"/>
    </source>
</evidence>
<evidence type="ECO:0000256" key="3">
    <source>
        <dbReference type="ARBA" id="ARBA00022553"/>
    </source>
</evidence>
<evidence type="ECO:0000256" key="4">
    <source>
        <dbReference type="ARBA" id="ARBA00022692"/>
    </source>
</evidence>
<dbReference type="PANTHER" id="PTHR31584">
    <property type="entry name" value="TUMOR PROTEIN P53-INDUCIBLE PROTEIN 11"/>
    <property type="match status" value="1"/>
</dbReference>
<feature type="transmembrane region" description="Helical" evidence="8">
    <location>
        <begin position="135"/>
        <end position="154"/>
    </location>
</feature>
<reference evidence="10" key="1">
    <citation type="submission" date="2024-02" db="UniProtKB">
        <authorList>
            <consortium name="WormBaseParasite"/>
        </authorList>
    </citation>
    <scope>IDENTIFICATION</scope>
</reference>
<dbReference type="PANTHER" id="PTHR31584:SF1">
    <property type="entry name" value="TUMOR PROTEIN P53-INDUCIBLE PROTEIN 11"/>
    <property type="match status" value="1"/>
</dbReference>
<evidence type="ECO:0000256" key="8">
    <source>
        <dbReference type="SAM" id="Phobius"/>
    </source>
</evidence>
<dbReference type="GO" id="GO:0016020">
    <property type="term" value="C:membrane"/>
    <property type="evidence" value="ECO:0007669"/>
    <property type="project" value="UniProtKB-SubCell"/>
</dbReference>
<keyword evidence="6 8" id="KW-0472">Membrane</keyword>
<evidence type="ECO:0000313" key="9">
    <source>
        <dbReference type="Proteomes" id="UP000887575"/>
    </source>
</evidence>
<comment type="subcellular location">
    <subcellularLocation>
        <location evidence="1">Membrane</location>
        <topology evidence="1">Multi-pass membrane protein</topology>
    </subcellularLocation>
</comment>
<evidence type="ECO:0000256" key="5">
    <source>
        <dbReference type="ARBA" id="ARBA00022989"/>
    </source>
</evidence>
<dbReference type="Pfam" id="PF14936">
    <property type="entry name" value="p53-inducible11"/>
    <property type="match status" value="1"/>
</dbReference>
<keyword evidence="4 8" id="KW-0812">Transmembrane</keyword>
<protein>
    <recommendedName>
        <fullName evidence="2">Tumor protein p53-inducible protein 11</fullName>
    </recommendedName>
    <alternativeName>
        <fullName evidence="7">p53-induced gene 11 protein</fullName>
    </alternativeName>
</protein>
<accession>A0AAF3FAX3</accession>